<gene>
    <name evidence="1" type="ORF">BEMITA_LOCUS8286</name>
</gene>
<reference evidence="1" key="1">
    <citation type="submission" date="2021-12" db="EMBL/GenBank/DDBJ databases">
        <authorList>
            <person name="King R."/>
        </authorList>
    </citation>
    <scope>NUCLEOTIDE SEQUENCE</scope>
</reference>
<keyword evidence="2" id="KW-1185">Reference proteome</keyword>
<name>A0A9P0ADL1_BEMTA</name>
<sequence length="27" mass="3168">MVHMDSVSRQSHNSFAVSENLRLYVIF</sequence>
<organism evidence="1 2">
    <name type="scientific">Bemisia tabaci</name>
    <name type="common">Sweetpotato whitefly</name>
    <name type="synonym">Aleurodes tabaci</name>
    <dbReference type="NCBI Taxonomy" id="7038"/>
    <lineage>
        <taxon>Eukaryota</taxon>
        <taxon>Metazoa</taxon>
        <taxon>Ecdysozoa</taxon>
        <taxon>Arthropoda</taxon>
        <taxon>Hexapoda</taxon>
        <taxon>Insecta</taxon>
        <taxon>Pterygota</taxon>
        <taxon>Neoptera</taxon>
        <taxon>Paraneoptera</taxon>
        <taxon>Hemiptera</taxon>
        <taxon>Sternorrhyncha</taxon>
        <taxon>Aleyrodoidea</taxon>
        <taxon>Aleyrodidae</taxon>
        <taxon>Aleyrodinae</taxon>
        <taxon>Bemisia</taxon>
    </lineage>
</organism>
<evidence type="ECO:0000313" key="2">
    <source>
        <dbReference type="Proteomes" id="UP001152759"/>
    </source>
</evidence>
<accession>A0A9P0ADL1</accession>
<dbReference type="EMBL" id="OU963865">
    <property type="protein sequence ID" value="CAH0389459.1"/>
    <property type="molecule type" value="Genomic_DNA"/>
</dbReference>
<protein>
    <submittedName>
        <fullName evidence="1">Uncharacterized protein</fullName>
    </submittedName>
</protein>
<proteinExistence type="predicted"/>
<dbReference type="AlphaFoldDB" id="A0A9P0ADL1"/>
<evidence type="ECO:0000313" key="1">
    <source>
        <dbReference type="EMBL" id="CAH0389459.1"/>
    </source>
</evidence>
<dbReference type="Proteomes" id="UP001152759">
    <property type="component" value="Chromosome 4"/>
</dbReference>